<gene>
    <name evidence="1" type="ORF">L195_g057648</name>
</gene>
<protein>
    <submittedName>
        <fullName evidence="1">Uncharacterized protein</fullName>
    </submittedName>
</protein>
<reference evidence="1 2" key="1">
    <citation type="journal article" date="2014" name="Am. J. Bot.">
        <title>Genome assembly and annotation for red clover (Trifolium pratense; Fabaceae).</title>
        <authorList>
            <person name="Istvanek J."/>
            <person name="Jaros M."/>
            <person name="Krenek A."/>
            <person name="Repkova J."/>
        </authorList>
    </citation>
    <scope>NUCLEOTIDE SEQUENCE [LARGE SCALE GENOMIC DNA]</scope>
    <source>
        <strain evidence="2">cv. Tatra</strain>
        <tissue evidence="1">Young leaves</tissue>
    </source>
</reference>
<accession>A0A2K3KWP7</accession>
<proteinExistence type="predicted"/>
<feature type="non-terminal residue" evidence="1">
    <location>
        <position position="1"/>
    </location>
</feature>
<name>A0A2K3KWP7_TRIPR</name>
<reference evidence="1 2" key="2">
    <citation type="journal article" date="2017" name="Front. Plant Sci.">
        <title>Gene Classification and Mining of Molecular Markers Useful in Red Clover (Trifolium pratense) Breeding.</title>
        <authorList>
            <person name="Istvanek J."/>
            <person name="Dluhosova J."/>
            <person name="Dluhos P."/>
            <person name="Patkova L."/>
            <person name="Nedelnik J."/>
            <person name="Repkova J."/>
        </authorList>
    </citation>
    <scope>NUCLEOTIDE SEQUENCE [LARGE SCALE GENOMIC DNA]</scope>
    <source>
        <strain evidence="2">cv. Tatra</strain>
        <tissue evidence="1">Young leaves</tissue>
    </source>
</reference>
<comment type="caution">
    <text evidence="1">The sequence shown here is derived from an EMBL/GenBank/DDBJ whole genome shotgun (WGS) entry which is preliminary data.</text>
</comment>
<sequence>VQLQCDTDAEATASAIL</sequence>
<dbReference type="Proteomes" id="UP000236291">
    <property type="component" value="Unassembled WGS sequence"/>
</dbReference>
<evidence type="ECO:0000313" key="2">
    <source>
        <dbReference type="Proteomes" id="UP000236291"/>
    </source>
</evidence>
<organism evidence="1 2">
    <name type="scientific">Trifolium pratense</name>
    <name type="common">Red clover</name>
    <dbReference type="NCBI Taxonomy" id="57577"/>
    <lineage>
        <taxon>Eukaryota</taxon>
        <taxon>Viridiplantae</taxon>
        <taxon>Streptophyta</taxon>
        <taxon>Embryophyta</taxon>
        <taxon>Tracheophyta</taxon>
        <taxon>Spermatophyta</taxon>
        <taxon>Magnoliopsida</taxon>
        <taxon>eudicotyledons</taxon>
        <taxon>Gunneridae</taxon>
        <taxon>Pentapetalae</taxon>
        <taxon>rosids</taxon>
        <taxon>fabids</taxon>
        <taxon>Fabales</taxon>
        <taxon>Fabaceae</taxon>
        <taxon>Papilionoideae</taxon>
        <taxon>50 kb inversion clade</taxon>
        <taxon>NPAAA clade</taxon>
        <taxon>Hologalegina</taxon>
        <taxon>IRL clade</taxon>
        <taxon>Trifolieae</taxon>
        <taxon>Trifolium</taxon>
    </lineage>
</organism>
<evidence type="ECO:0000313" key="1">
    <source>
        <dbReference type="EMBL" id="PNX70692.1"/>
    </source>
</evidence>
<dbReference type="EMBL" id="ASHM01115338">
    <property type="protein sequence ID" value="PNX70692.1"/>
    <property type="molecule type" value="Genomic_DNA"/>
</dbReference>
<dbReference type="AlphaFoldDB" id="A0A2K3KWP7"/>